<gene>
    <name evidence="1" type="ORF">BDR25DRAFT_348006</name>
</gene>
<name>A0ACB6RH78_9PLEO</name>
<dbReference type="EMBL" id="MU003492">
    <property type="protein sequence ID" value="KAF2477682.1"/>
    <property type="molecule type" value="Genomic_DNA"/>
</dbReference>
<reference evidence="1" key="1">
    <citation type="journal article" date="2020" name="Stud. Mycol.">
        <title>101 Dothideomycetes genomes: a test case for predicting lifestyles and emergence of pathogens.</title>
        <authorList>
            <person name="Haridas S."/>
            <person name="Albert R."/>
            <person name="Binder M."/>
            <person name="Bloem J."/>
            <person name="Labutti K."/>
            <person name="Salamov A."/>
            <person name="Andreopoulos B."/>
            <person name="Baker S."/>
            <person name="Barry K."/>
            <person name="Bills G."/>
            <person name="Bluhm B."/>
            <person name="Cannon C."/>
            <person name="Castanera R."/>
            <person name="Culley D."/>
            <person name="Daum C."/>
            <person name="Ezra D."/>
            <person name="Gonzalez J."/>
            <person name="Henrissat B."/>
            <person name="Kuo A."/>
            <person name="Liang C."/>
            <person name="Lipzen A."/>
            <person name="Lutzoni F."/>
            <person name="Magnuson J."/>
            <person name="Mondo S."/>
            <person name="Nolan M."/>
            <person name="Ohm R."/>
            <person name="Pangilinan J."/>
            <person name="Park H.-J."/>
            <person name="Ramirez L."/>
            <person name="Alfaro M."/>
            <person name="Sun H."/>
            <person name="Tritt A."/>
            <person name="Yoshinaga Y."/>
            <person name="Zwiers L.-H."/>
            <person name="Turgeon B."/>
            <person name="Goodwin S."/>
            <person name="Spatafora J."/>
            <person name="Crous P."/>
            <person name="Grigoriev I."/>
        </authorList>
    </citation>
    <scope>NUCLEOTIDE SEQUENCE</scope>
    <source>
        <strain evidence="1">ATCC 200398</strain>
    </source>
</reference>
<evidence type="ECO:0000313" key="1">
    <source>
        <dbReference type="EMBL" id="KAF2477682.1"/>
    </source>
</evidence>
<dbReference type="Proteomes" id="UP000799755">
    <property type="component" value="Unassembled WGS sequence"/>
</dbReference>
<sequence>MRKRLTDTREERSAVPIKSSCETKGNIRNPGIWTSWNVQSTLTNRKTHAPVDVSITLRKPHLVLCGTPSRSGRSLQGQAVYLLPSRKKQAASHDLYLNVTARLATTGSKFAASGNDVGADLSAAVLQKLECALRLFNIGQKAHERGVCLSRLIIGARGNVDNANHRCLVVPQGSSGGRSEGLDLRFGVVANCEISGGRRNQGNMQENFVWPLFDTSNNQC</sequence>
<protein>
    <submittedName>
        <fullName evidence="1">Uncharacterized protein</fullName>
    </submittedName>
</protein>
<comment type="caution">
    <text evidence="1">The sequence shown here is derived from an EMBL/GenBank/DDBJ whole genome shotgun (WGS) entry which is preliminary data.</text>
</comment>
<keyword evidence="2" id="KW-1185">Reference proteome</keyword>
<proteinExistence type="predicted"/>
<accession>A0ACB6RH78</accession>
<evidence type="ECO:0000313" key="2">
    <source>
        <dbReference type="Proteomes" id="UP000799755"/>
    </source>
</evidence>
<organism evidence="1 2">
    <name type="scientific">Lindgomyces ingoldianus</name>
    <dbReference type="NCBI Taxonomy" id="673940"/>
    <lineage>
        <taxon>Eukaryota</taxon>
        <taxon>Fungi</taxon>
        <taxon>Dikarya</taxon>
        <taxon>Ascomycota</taxon>
        <taxon>Pezizomycotina</taxon>
        <taxon>Dothideomycetes</taxon>
        <taxon>Pleosporomycetidae</taxon>
        <taxon>Pleosporales</taxon>
        <taxon>Lindgomycetaceae</taxon>
        <taxon>Lindgomyces</taxon>
    </lineage>
</organism>